<protein>
    <recommendedName>
        <fullName evidence="3">Mesaconyl-C4 CoA hydratase</fullName>
    </recommendedName>
</protein>
<dbReference type="Proteomes" id="UP001201163">
    <property type="component" value="Unassembled WGS sequence"/>
</dbReference>
<name>A0AAD4LSP4_9AGAM</name>
<organism evidence="1 2">
    <name type="scientific">Lactarius akahatsu</name>
    <dbReference type="NCBI Taxonomy" id="416441"/>
    <lineage>
        <taxon>Eukaryota</taxon>
        <taxon>Fungi</taxon>
        <taxon>Dikarya</taxon>
        <taxon>Basidiomycota</taxon>
        <taxon>Agaricomycotina</taxon>
        <taxon>Agaricomycetes</taxon>
        <taxon>Russulales</taxon>
        <taxon>Russulaceae</taxon>
        <taxon>Lactarius</taxon>
    </lineage>
</organism>
<evidence type="ECO:0000313" key="1">
    <source>
        <dbReference type="EMBL" id="KAH9001140.1"/>
    </source>
</evidence>
<dbReference type="InterPro" id="IPR029069">
    <property type="entry name" value="HotDog_dom_sf"/>
</dbReference>
<accession>A0AAD4LSP4</accession>
<dbReference type="GO" id="GO:0019171">
    <property type="term" value="F:(3R)-hydroxyacyl-[acyl-carrier-protein] dehydratase activity"/>
    <property type="evidence" value="ECO:0007669"/>
    <property type="project" value="TreeGrafter"/>
</dbReference>
<dbReference type="PANTHER" id="PTHR28152">
    <property type="entry name" value="HYDROXYACYL-THIOESTER DEHYDRATASE TYPE 2, MITOCHONDRIAL"/>
    <property type="match status" value="1"/>
</dbReference>
<dbReference type="SUPFAM" id="SSF54637">
    <property type="entry name" value="Thioesterase/thiol ester dehydrase-isomerase"/>
    <property type="match status" value="1"/>
</dbReference>
<evidence type="ECO:0000313" key="2">
    <source>
        <dbReference type="Proteomes" id="UP001201163"/>
    </source>
</evidence>
<dbReference type="PANTHER" id="PTHR28152:SF1">
    <property type="entry name" value="HYDROXYACYL-THIOESTER DEHYDRATASE TYPE 2, MITOCHONDRIAL"/>
    <property type="match status" value="1"/>
</dbReference>
<comment type="caution">
    <text evidence="1">The sequence shown here is derived from an EMBL/GenBank/DDBJ whole genome shotgun (WGS) entry which is preliminary data.</text>
</comment>
<keyword evidence="2" id="KW-1185">Reference proteome</keyword>
<dbReference type="GO" id="GO:0005739">
    <property type="term" value="C:mitochondrion"/>
    <property type="evidence" value="ECO:0007669"/>
    <property type="project" value="TreeGrafter"/>
</dbReference>
<reference evidence="1" key="1">
    <citation type="submission" date="2022-01" db="EMBL/GenBank/DDBJ databases">
        <title>Comparative genomics reveals a dynamic genome evolution in the ectomycorrhizal milk-cap (Lactarius) mushrooms.</title>
        <authorList>
            <consortium name="DOE Joint Genome Institute"/>
            <person name="Lebreton A."/>
            <person name="Tang N."/>
            <person name="Kuo A."/>
            <person name="LaButti K."/>
            <person name="Drula E."/>
            <person name="Barry K."/>
            <person name="Clum A."/>
            <person name="Lipzen A."/>
            <person name="Mousain D."/>
            <person name="Ng V."/>
            <person name="Wang R."/>
            <person name="Wang X."/>
            <person name="Dai Y."/>
            <person name="Henrissat B."/>
            <person name="Grigoriev I.V."/>
            <person name="Guerin-Laguette A."/>
            <person name="Yu F."/>
            <person name="Martin F.M."/>
        </authorList>
    </citation>
    <scope>NUCLEOTIDE SEQUENCE</scope>
    <source>
        <strain evidence="1">QP</strain>
    </source>
</reference>
<dbReference type="Gene3D" id="3.10.129.10">
    <property type="entry name" value="Hotdog Thioesterase"/>
    <property type="match status" value="1"/>
</dbReference>
<dbReference type="EMBL" id="JAKELL010000001">
    <property type="protein sequence ID" value="KAH9001140.1"/>
    <property type="molecule type" value="Genomic_DNA"/>
</dbReference>
<dbReference type="AlphaFoldDB" id="A0AAD4LSP4"/>
<sequence length="281" mass="31682">MHTPLNHQKNSITLSETLHTDRVSDLYVTLPTRDGTRNPYKSPKNSEALGFGHHLAFFHPRTPEKYLRPDGTDADFCPPEPFVRRMWAGGRMSGRATACMTVRSVVKKGFVNAVPMVFVNQGIEISNDGDEEYAILEERTHVYLALGVNQRRFREVLGLPRPDFSLKFTPSPTTLFRFSALTFNGHHIHLDRDYARESEGYPERLVHGPLTALMLLETLAHHHPEAQMKSFEYRALNPVVVNEELTFNGTWSGPKEITLWVQSEAGVVGMKGKVSLDGNQG</sequence>
<dbReference type="InterPro" id="IPR052741">
    <property type="entry name" value="Mitochondrial_HTD2"/>
</dbReference>
<gene>
    <name evidence="1" type="ORF">EDB92DRAFT_1931734</name>
</gene>
<evidence type="ECO:0008006" key="3">
    <source>
        <dbReference type="Google" id="ProtNLM"/>
    </source>
</evidence>
<proteinExistence type="predicted"/>